<keyword evidence="2" id="KW-0964">Secreted</keyword>
<dbReference type="Ensembl" id="ENSGACT00000084388.1">
    <property type="protein sequence ID" value="ENSGACP00000066222.1"/>
    <property type="gene ID" value="ENSGACG00000026945.1"/>
</dbReference>
<dbReference type="Gene3D" id="3.40.50.410">
    <property type="entry name" value="von Willebrand factor, type A domain"/>
    <property type="match status" value="1"/>
</dbReference>
<reference evidence="12" key="3">
    <citation type="submission" date="2025-09" db="UniProtKB">
        <authorList>
            <consortium name="Ensembl"/>
        </authorList>
    </citation>
    <scope>IDENTIFICATION</scope>
</reference>
<dbReference type="GO" id="GO:0005581">
    <property type="term" value="C:collagen trimer"/>
    <property type="evidence" value="ECO:0007669"/>
    <property type="project" value="UniProtKB-KW"/>
</dbReference>
<dbReference type="InterPro" id="IPR002035">
    <property type="entry name" value="VWF_A"/>
</dbReference>
<dbReference type="FunFam" id="3.10.250.10:FF:000013">
    <property type="entry name" value="CD163 molecule like 1"/>
    <property type="match status" value="1"/>
</dbReference>
<feature type="disulfide bond" evidence="7">
    <location>
        <begin position="416"/>
        <end position="426"/>
    </location>
</feature>
<evidence type="ECO:0000256" key="4">
    <source>
        <dbReference type="ARBA" id="ARBA00023119"/>
    </source>
</evidence>
<dbReference type="PROSITE" id="PS50287">
    <property type="entry name" value="SRCR_2"/>
    <property type="match status" value="2"/>
</dbReference>
<accession>A0AAQ4RTH8</accession>
<dbReference type="GO" id="GO:0016020">
    <property type="term" value="C:membrane"/>
    <property type="evidence" value="ECO:0007669"/>
    <property type="project" value="InterPro"/>
</dbReference>
<dbReference type="GO" id="GO:0005614">
    <property type="term" value="C:interstitial matrix"/>
    <property type="evidence" value="ECO:0007669"/>
    <property type="project" value="TreeGrafter"/>
</dbReference>
<dbReference type="SMART" id="SM00202">
    <property type="entry name" value="SR"/>
    <property type="match status" value="2"/>
</dbReference>
<comment type="subcellular location">
    <subcellularLocation>
        <location evidence="1">Secreted</location>
        <location evidence="1">Extracellular space</location>
    </subcellularLocation>
</comment>
<keyword evidence="5 7" id="KW-1015">Disulfide bond</keyword>
<keyword evidence="13" id="KW-1185">Reference proteome</keyword>
<dbReference type="SUPFAM" id="SSF53300">
    <property type="entry name" value="vWA-like"/>
    <property type="match status" value="1"/>
</dbReference>
<name>A0AAQ4RTH8_GASAC</name>
<reference evidence="12 13" key="1">
    <citation type="journal article" date="2021" name="G3 (Bethesda)">
        <title>Improved contiguity of the threespine stickleback genome using long-read sequencing.</title>
        <authorList>
            <person name="Nath S."/>
            <person name="Shaw D.E."/>
            <person name="White M.A."/>
        </authorList>
    </citation>
    <scope>NUCLEOTIDE SEQUENCE [LARGE SCALE GENOMIC DNA]</scope>
    <source>
        <strain evidence="12 13">Lake Benthic</strain>
    </source>
</reference>
<evidence type="ECO:0000256" key="6">
    <source>
        <dbReference type="ARBA" id="ARBA00023180"/>
    </source>
</evidence>
<dbReference type="GeneTree" id="ENSGT00940000163299"/>
<evidence type="ECO:0000256" key="9">
    <source>
        <dbReference type="SAM" id="SignalP"/>
    </source>
</evidence>
<evidence type="ECO:0000256" key="7">
    <source>
        <dbReference type="PROSITE-ProRule" id="PRU00196"/>
    </source>
</evidence>
<protein>
    <submittedName>
        <fullName evidence="12">Uncharacterized protein</fullName>
    </submittedName>
</protein>
<dbReference type="Proteomes" id="UP000007635">
    <property type="component" value="Chromosome II"/>
</dbReference>
<dbReference type="Pfam" id="PF00530">
    <property type="entry name" value="SRCR"/>
    <property type="match status" value="2"/>
</dbReference>
<feature type="domain" description="SRCR" evidence="11">
    <location>
        <begin position="349"/>
        <end position="454"/>
    </location>
</feature>
<keyword evidence="4" id="KW-0176">Collagen</keyword>
<dbReference type="SMART" id="SM00327">
    <property type="entry name" value="VWA"/>
    <property type="match status" value="1"/>
</dbReference>
<organism evidence="12 13">
    <name type="scientific">Gasterosteus aculeatus aculeatus</name>
    <name type="common">three-spined stickleback</name>
    <dbReference type="NCBI Taxonomy" id="481459"/>
    <lineage>
        <taxon>Eukaryota</taxon>
        <taxon>Metazoa</taxon>
        <taxon>Chordata</taxon>
        <taxon>Craniata</taxon>
        <taxon>Vertebrata</taxon>
        <taxon>Euteleostomi</taxon>
        <taxon>Actinopterygii</taxon>
        <taxon>Neopterygii</taxon>
        <taxon>Teleostei</taxon>
        <taxon>Neoteleostei</taxon>
        <taxon>Acanthomorphata</taxon>
        <taxon>Eupercaria</taxon>
        <taxon>Perciformes</taxon>
        <taxon>Cottioidei</taxon>
        <taxon>Gasterosteales</taxon>
        <taxon>Gasterosteidae</taxon>
        <taxon>Gasterosteus</taxon>
    </lineage>
</organism>
<dbReference type="SUPFAM" id="SSF48726">
    <property type="entry name" value="Immunoglobulin"/>
    <property type="match status" value="1"/>
</dbReference>
<evidence type="ECO:0000259" key="11">
    <source>
        <dbReference type="PROSITE" id="PS50287"/>
    </source>
</evidence>
<evidence type="ECO:0000256" key="2">
    <source>
        <dbReference type="ARBA" id="ARBA00022525"/>
    </source>
</evidence>
<feature type="signal peptide" evidence="9">
    <location>
        <begin position="1"/>
        <end position="19"/>
    </location>
</feature>
<dbReference type="PANTHER" id="PTHR24020:SF15">
    <property type="entry name" value="COLLAGEN ALPHA-1(XIV) CHAIN"/>
    <property type="match status" value="1"/>
</dbReference>
<dbReference type="PRINTS" id="PR00453">
    <property type="entry name" value="VWFADOMAIN"/>
</dbReference>
<evidence type="ECO:0000313" key="12">
    <source>
        <dbReference type="Ensembl" id="ENSGACP00000066222.1"/>
    </source>
</evidence>
<dbReference type="FunFam" id="3.40.50.410:FF:000001">
    <property type="entry name" value="Collagen, type XII, alpha 1"/>
    <property type="match status" value="1"/>
</dbReference>
<evidence type="ECO:0000259" key="10">
    <source>
        <dbReference type="PROSITE" id="PS50234"/>
    </source>
</evidence>
<reference evidence="12" key="2">
    <citation type="submission" date="2025-08" db="UniProtKB">
        <authorList>
            <consortium name="Ensembl"/>
        </authorList>
    </citation>
    <scope>IDENTIFICATION</scope>
</reference>
<proteinExistence type="predicted"/>
<feature type="chain" id="PRO_5042858774" evidence="9">
    <location>
        <begin position="20"/>
        <end position="613"/>
    </location>
</feature>
<feature type="domain" description="SRCR" evidence="11">
    <location>
        <begin position="242"/>
        <end position="346"/>
    </location>
</feature>
<keyword evidence="8" id="KW-0812">Transmembrane</keyword>
<dbReference type="InterPro" id="IPR036465">
    <property type="entry name" value="vWFA_dom_sf"/>
</dbReference>
<feature type="transmembrane region" description="Helical" evidence="8">
    <location>
        <begin position="556"/>
        <end position="578"/>
    </location>
</feature>
<dbReference type="InterPro" id="IPR036772">
    <property type="entry name" value="SRCR-like_dom_sf"/>
</dbReference>
<dbReference type="GO" id="GO:0005615">
    <property type="term" value="C:extracellular space"/>
    <property type="evidence" value="ECO:0007669"/>
    <property type="project" value="TreeGrafter"/>
</dbReference>
<dbReference type="PROSITE" id="PS50234">
    <property type="entry name" value="VWFA"/>
    <property type="match status" value="1"/>
</dbReference>
<keyword evidence="8" id="KW-1133">Transmembrane helix</keyword>
<dbReference type="AlphaFoldDB" id="A0AAQ4RTH8"/>
<dbReference type="PANTHER" id="PTHR24020">
    <property type="entry name" value="COLLAGEN ALPHA"/>
    <property type="match status" value="1"/>
</dbReference>
<dbReference type="InterPro" id="IPR001190">
    <property type="entry name" value="SRCR"/>
</dbReference>
<comment type="caution">
    <text evidence="7">Lacks conserved residue(s) required for the propagation of feature annotation.</text>
</comment>
<sequence>MEHLLMLLLLLWSSGTSKGNVGTSEGTSMGTTQNTSALEDEFMCKSPAISDIVILLDGSSSISRINFELARTFLENLVRAFSVGYDKTRIGLVQYSGDFWIEWHLNAHTTKEGVIEAIKNLLHKGGGTKTGQALIFILDTSFKAKFGSRPGVPKILILITDGDSQDDVTSPARSLREAGIELFAIGVRDAPFSELKAIASPPEETHVYNLADFSGLSNIVESLSKTVCERVEQLDTQIKDYIRLVNGSTHCSGRLEVRSNQSNQSNQWSSVCEEDFDQQDAEVVCRELGCGALSVLQGALYGEVEAPMWPKEFQCGGHESSLLYCRSSGSERNTCSPGKAVGLTCSEPVRLVGGASRCEGTLEVEYQGEWRPVDYYRWNLKVADVACRDLDCGSAVSIRDREESSERSVWWIPSDCVQSGSAVRDCLLPRSSSSIMDLTCSKLLFQPIISVSSSMYGVSEAQQQGAQVLRGSTFTVCCSIQPQYPGGSFQLTSLSLNSAHNYTKPAVNHSANFLFPAAEPAHHGSYRCVYHLYVFSHDFSSESRLLRLSVEDPTPLIIKAVLLPLMLLWVNVALYLYCKTTRGRKLDRQEDFELDHRHLGVPAAEEEGAQGAG</sequence>
<dbReference type="Gene3D" id="2.60.40.10">
    <property type="entry name" value="Immunoglobulins"/>
    <property type="match status" value="1"/>
</dbReference>
<evidence type="ECO:0000256" key="1">
    <source>
        <dbReference type="ARBA" id="ARBA00004239"/>
    </source>
</evidence>
<evidence type="ECO:0000256" key="5">
    <source>
        <dbReference type="ARBA" id="ARBA00023157"/>
    </source>
</evidence>
<evidence type="ECO:0000256" key="3">
    <source>
        <dbReference type="ARBA" id="ARBA00022737"/>
    </source>
</evidence>
<feature type="disulfide bond" evidence="7">
    <location>
        <begin position="315"/>
        <end position="325"/>
    </location>
</feature>
<dbReference type="InterPro" id="IPR013783">
    <property type="entry name" value="Ig-like_fold"/>
</dbReference>
<dbReference type="InterPro" id="IPR050525">
    <property type="entry name" value="ECM_Assembly_Org"/>
</dbReference>
<feature type="domain" description="VWFA" evidence="10">
    <location>
        <begin position="51"/>
        <end position="223"/>
    </location>
</feature>
<evidence type="ECO:0000256" key="8">
    <source>
        <dbReference type="SAM" id="Phobius"/>
    </source>
</evidence>
<keyword evidence="8" id="KW-0472">Membrane</keyword>
<keyword evidence="9" id="KW-0732">Signal</keyword>
<dbReference type="Pfam" id="PF00092">
    <property type="entry name" value="VWA"/>
    <property type="match status" value="1"/>
</dbReference>
<evidence type="ECO:0000313" key="13">
    <source>
        <dbReference type="Proteomes" id="UP000007635"/>
    </source>
</evidence>
<dbReference type="InterPro" id="IPR036179">
    <property type="entry name" value="Ig-like_dom_sf"/>
</dbReference>
<keyword evidence="6" id="KW-0325">Glycoprotein</keyword>
<keyword evidence="3" id="KW-0677">Repeat</keyword>
<dbReference type="PRINTS" id="PR00258">
    <property type="entry name" value="SPERACTRCPTR"/>
</dbReference>
<dbReference type="SUPFAM" id="SSF56487">
    <property type="entry name" value="SRCR-like"/>
    <property type="match status" value="2"/>
</dbReference>
<dbReference type="Gene3D" id="3.10.250.10">
    <property type="entry name" value="SRCR-like domain"/>
    <property type="match status" value="2"/>
</dbReference>